<dbReference type="InterPro" id="IPR019264">
    <property type="entry name" value="DUF2179"/>
</dbReference>
<evidence type="ECO:0000313" key="7">
    <source>
        <dbReference type="EMBL" id="MBF1306116.1"/>
    </source>
</evidence>
<proteinExistence type="predicted"/>
<dbReference type="GO" id="GO:0005886">
    <property type="term" value="C:plasma membrane"/>
    <property type="evidence" value="ECO:0007669"/>
    <property type="project" value="UniProtKB-SubCell"/>
</dbReference>
<name>A0A930DYD3_9FIRM</name>
<organism evidence="7 8">
    <name type="scientific">Oribacterium sinus</name>
    <dbReference type="NCBI Taxonomy" id="237576"/>
    <lineage>
        <taxon>Bacteria</taxon>
        <taxon>Bacillati</taxon>
        <taxon>Bacillota</taxon>
        <taxon>Clostridia</taxon>
        <taxon>Lachnospirales</taxon>
        <taxon>Lachnospiraceae</taxon>
        <taxon>Oribacterium</taxon>
    </lineage>
</organism>
<keyword evidence="2" id="KW-1003">Cell membrane</keyword>
<evidence type="ECO:0000256" key="5">
    <source>
        <dbReference type="ARBA" id="ARBA00023136"/>
    </source>
</evidence>
<comment type="subcellular location">
    <subcellularLocation>
        <location evidence="1">Cell membrane</location>
        <topology evidence="1">Multi-pass membrane protein</topology>
    </subcellularLocation>
</comment>
<dbReference type="AlphaFoldDB" id="A0A930DYD3"/>
<keyword evidence="3" id="KW-0812">Transmembrane</keyword>
<accession>A0A930DYD3</accession>
<evidence type="ECO:0000256" key="2">
    <source>
        <dbReference type="ARBA" id="ARBA00022475"/>
    </source>
</evidence>
<comment type="caution">
    <text evidence="7">The sequence shown here is derived from an EMBL/GenBank/DDBJ whole genome shotgun (WGS) entry which is preliminary data.</text>
</comment>
<protein>
    <submittedName>
        <fullName evidence="7">DUF2179 domain-containing protein</fullName>
    </submittedName>
</protein>
<dbReference type="InterPro" id="IPR015867">
    <property type="entry name" value="N-reg_PII/ATP_PRibTrfase_C"/>
</dbReference>
<evidence type="ECO:0000256" key="4">
    <source>
        <dbReference type="ARBA" id="ARBA00022989"/>
    </source>
</evidence>
<dbReference type="Pfam" id="PF10035">
    <property type="entry name" value="DUF2179"/>
    <property type="match status" value="1"/>
</dbReference>
<dbReference type="Gene3D" id="3.30.70.120">
    <property type="match status" value="1"/>
</dbReference>
<evidence type="ECO:0000313" key="8">
    <source>
        <dbReference type="Proteomes" id="UP000780721"/>
    </source>
</evidence>
<keyword evidence="5" id="KW-0472">Membrane</keyword>
<evidence type="ECO:0000256" key="3">
    <source>
        <dbReference type="ARBA" id="ARBA00022692"/>
    </source>
</evidence>
<sequence>HYMVYSVISSADIKKVKMKINEIDPKAFVNTIRSQDITGHFYMRPKD</sequence>
<keyword evidence="4" id="KW-1133">Transmembrane helix</keyword>
<feature type="non-terminal residue" evidence="7">
    <location>
        <position position="1"/>
    </location>
</feature>
<gene>
    <name evidence="7" type="ORF">HXM91_09810</name>
</gene>
<evidence type="ECO:0000259" key="6">
    <source>
        <dbReference type="Pfam" id="PF10035"/>
    </source>
</evidence>
<dbReference type="EMBL" id="JABZRB010000404">
    <property type="protein sequence ID" value="MBF1306116.1"/>
    <property type="molecule type" value="Genomic_DNA"/>
</dbReference>
<evidence type="ECO:0000256" key="1">
    <source>
        <dbReference type="ARBA" id="ARBA00004651"/>
    </source>
</evidence>
<reference evidence="7" key="1">
    <citation type="submission" date="2020-04" db="EMBL/GenBank/DDBJ databases">
        <title>Deep metagenomics examines the oral microbiome during advanced dental caries in children, revealing novel taxa and co-occurrences with host molecules.</title>
        <authorList>
            <person name="Baker J.L."/>
            <person name="Morton J.T."/>
            <person name="Dinis M."/>
            <person name="Alvarez R."/>
            <person name="Tran N.C."/>
            <person name="Knight R."/>
            <person name="Edlund A."/>
        </authorList>
    </citation>
    <scope>NUCLEOTIDE SEQUENCE</scope>
    <source>
        <strain evidence="7">JCVI_48_bin.5</strain>
    </source>
</reference>
<dbReference type="Proteomes" id="UP000780721">
    <property type="component" value="Unassembled WGS sequence"/>
</dbReference>
<feature type="domain" description="DUF2179" evidence="6">
    <location>
        <begin position="2"/>
        <end position="39"/>
    </location>
</feature>